<dbReference type="GO" id="GO:0009903">
    <property type="term" value="P:chloroplast avoidance movement"/>
    <property type="evidence" value="ECO:0000318"/>
    <property type="project" value="GO_Central"/>
</dbReference>
<feature type="coiled-coil region" evidence="3">
    <location>
        <begin position="496"/>
        <end position="527"/>
    </location>
</feature>
<protein>
    <submittedName>
        <fullName evidence="5">DNA double-strand break repair rad50 ATPase, putative</fullName>
    </submittedName>
</protein>
<dbReference type="FunCoup" id="B9SA58">
    <property type="interactions" value="116"/>
</dbReference>
<dbReference type="PANTHER" id="PTHR32054">
    <property type="entry name" value="HEAVY CHAIN, PUTATIVE, EXPRESSED-RELATED-RELATED"/>
    <property type="match status" value="1"/>
</dbReference>
<feature type="region of interest" description="Disordered" evidence="4">
    <location>
        <begin position="359"/>
        <end position="382"/>
    </location>
</feature>
<name>B9SA58_RICCO</name>
<proteinExistence type="inferred from homology"/>
<evidence type="ECO:0000256" key="1">
    <source>
        <dbReference type="ARBA" id="ARBA00005485"/>
    </source>
</evidence>
<dbReference type="InParanoid" id="B9SA58"/>
<dbReference type="OMA" id="KAHACEM"/>
<dbReference type="eggNOG" id="ENOG502QV0R">
    <property type="taxonomic scope" value="Eukaryota"/>
</dbReference>
<comment type="similarity">
    <text evidence="1">Belongs to the WEB family.</text>
</comment>
<dbReference type="GO" id="GO:0009904">
    <property type="term" value="P:chloroplast accumulation movement"/>
    <property type="evidence" value="ECO:0000318"/>
    <property type="project" value="GO_Central"/>
</dbReference>
<organism evidence="5 6">
    <name type="scientific">Ricinus communis</name>
    <name type="common">Castor bean</name>
    <dbReference type="NCBI Taxonomy" id="3988"/>
    <lineage>
        <taxon>Eukaryota</taxon>
        <taxon>Viridiplantae</taxon>
        <taxon>Streptophyta</taxon>
        <taxon>Embryophyta</taxon>
        <taxon>Tracheophyta</taxon>
        <taxon>Spermatophyta</taxon>
        <taxon>Magnoliopsida</taxon>
        <taxon>eudicotyledons</taxon>
        <taxon>Gunneridae</taxon>
        <taxon>Pentapetalae</taxon>
        <taxon>rosids</taxon>
        <taxon>fabids</taxon>
        <taxon>Malpighiales</taxon>
        <taxon>Euphorbiaceae</taxon>
        <taxon>Acalyphoideae</taxon>
        <taxon>Acalypheae</taxon>
        <taxon>Ricinus</taxon>
    </lineage>
</organism>
<dbReference type="AlphaFoldDB" id="B9SA58"/>
<dbReference type="Proteomes" id="UP000008311">
    <property type="component" value="Unassembled WGS sequence"/>
</dbReference>
<sequence>MVKIRSTDHNKNLGSPKVEVGEIDTRAPFQSVKAAVSLFGEVATSKDKDKATTRKSRLSSENVLDKETQLLLAQRELEKYKLQLQTAETVNARANSELEKAKIALNALTTKLNSANGSKLSAIEVAEAVKKQAKQLEVEHLGNAARKQELDQEREQYTKIVTELDLAKQELTKVRQDFDAALDAKSASFQQAAEAQRLANMNAQRVTELAKEIRAMQESNQQLKLISAQAQEQIASIVAGKEGRIQACKIAKEEVDKNLESLRQDYDPEMTRNLEVKLVETTVGIEALQEEMRKAHAFEMSAVKFITTELNEATKTLQEVVEQEALLRNIVTSLKNELEDVKKEKGELQMKEVKELVKERKDPDGLSDEQRSMLEKLSTETEIARREAEEINKNSEKLKQEAVKGRLVVEEGKRKLEIVLAMVEQAKERERRAHDEMKVLSEKQKSENIDSDNHNTIKMSLQDFELLKKKVEECDNIAEAKEIDAITEVEASNERKIAAERKMEENLKSIEEIKEATEIALKSAEMAEAAQNVVEGELRRWRQKVPVTSP</sequence>
<keyword evidence="2 3" id="KW-0175">Coiled coil</keyword>
<reference evidence="6" key="1">
    <citation type="journal article" date="2010" name="Nat. Biotechnol.">
        <title>Draft genome sequence of the oilseed species Ricinus communis.</title>
        <authorList>
            <person name="Chan A.P."/>
            <person name="Crabtree J."/>
            <person name="Zhao Q."/>
            <person name="Lorenzi H."/>
            <person name="Orvis J."/>
            <person name="Puiu D."/>
            <person name="Melake-Berhan A."/>
            <person name="Jones K.M."/>
            <person name="Redman J."/>
            <person name="Chen G."/>
            <person name="Cahoon E.B."/>
            <person name="Gedil M."/>
            <person name="Stanke M."/>
            <person name="Haas B.J."/>
            <person name="Wortman J.R."/>
            <person name="Fraser-Liggett C.M."/>
            <person name="Ravel J."/>
            <person name="Rabinowicz P.D."/>
        </authorList>
    </citation>
    <scope>NUCLEOTIDE SEQUENCE [LARGE SCALE GENOMIC DNA]</scope>
    <source>
        <strain evidence="6">cv. Hale</strain>
    </source>
</reference>
<evidence type="ECO:0000256" key="2">
    <source>
        <dbReference type="ARBA" id="ARBA00023054"/>
    </source>
</evidence>
<dbReference type="EMBL" id="EQ973901">
    <property type="protein sequence ID" value="EEF39477.1"/>
    <property type="molecule type" value="Genomic_DNA"/>
</dbReference>
<evidence type="ECO:0000256" key="3">
    <source>
        <dbReference type="SAM" id="Coils"/>
    </source>
</evidence>
<feature type="coiled-coil region" evidence="3">
    <location>
        <begin position="206"/>
        <end position="265"/>
    </location>
</feature>
<evidence type="ECO:0000313" key="6">
    <source>
        <dbReference type="Proteomes" id="UP000008311"/>
    </source>
</evidence>
<evidence type="ECO:0000313" key="5">
    <source>
        <dbReference type="EMBL" id="EEF39477.1"/>
    </source>
</evidence>
<gene>
    <name evidence="5" type="ORF">RCOM_0860750</name>
</gene>
<dbReference type="KEGG" id="rcu:8280757"/>
<dbReference type="InterPro" id="IPR008545">
    <property type="entry name" value="Web"/>
</dbReference>
<evidence type="ECO:0000256" key="4">
    <source>
        <dbReference type="SAM" id="MobiDB-lite"/>
    </source>
</evidence>
<dbReference type="PANTHER" id="PTHR32054:SF42">
    <property type="entry name" value="WEB FAMILY PROTEIN"/>
    <property type="match status" value="1"/>
</dbReference>
<dbReference type="STRING" id="3988.B9SA58"/>
<feature type="coiled-coil region" evidence="3">
    <location>
        <begin position="63"/>
        <end position="111"/>
    </location>
</feature>
<dbReference type="GO" id="GO:0005829">
    <property type="term" value="C:cytosol"/>
    <property type="evidence" value="ECO:0000318"/>
    <property type="project" value="GO_Central"/>
</dbReference>
<keyword evidence="6" id="KW-1185">Reference proteome</keyword>
<dbReference type="Pfam" id="PF05701">
    <property type="entry name" value="WEMBL"/>
    <property type="match status" value="1"/>
</dbReference>
<accession>B9SA58</accession>
<dbReference type="OrthoDB" id="1933125at2759"/>